<reference evidence="2 3" key="1">
    <citation type="submission" date="2013-07" db="EMBL/GenBank/DDBJ databases">
        <authorList>
            <person name="Stoco P.H."/>
            <person name="Wagner G."/>
            <person name="Gerber A."/>
            <person name="Zaha A."/>
            <person name="Thompson C."/>
            <person name="Bartholomeu D.C."/>
            <person name="Luckemeyer D.D."/>
            <person name="Bahia D."/>
            <person name="Loreto E."/>
            <person name="Prestes E.B."/>
            <person name="Lima F.M."/>
            <person name="Rodrigues-Luiz G."/>
            <person name="Vallejo G.A."/>
            <person name="Filho J.F."/>
            <person name="Monteiro K.M."/>
            <person name="Tyler K.M."/>
            <person name="de Almeida L.G."/>
            <person name="Ortiz M.F."/>
            <person name="Siervo M.A."/>
            <person name="de Moraes M.H."/>
            <person name="Cunha O.L."/>
            <person name="Mendonca-Neto R."/>
            <person name="Silva R."/>
            <person name="Teixeira S.M."/>
            <person name="Murta S.M."/>
            <person name="Sincero T.C."/>
            <person name="Mendes T.A."/>
            <person name="Urmenyi T.P."/>
            <person name="Silva V.G."/>
            <person name="da Rocha W.D."/>
            <person name="Andersson B."/>
            <person name="Romanha A.J."/>
            <person name="Steindel M."/>
            <person name="de Vasconcelos A.T."/>
            <person name="Grisard E.C."/>
        </authorList>
    </citation>
    <scope>NUCLEOTIDE SEQUENCE [LARGE SCALE GENOMIC DNA]</scope>
    <source>
        <strain evidence="2 3">SC58</strain>
    </source>
</reference>
<keyword evidence="1" id="KW-0472">Membrane</keyword>
<dbReference type="Proteomes" id="UP000031737">
    <property type="component" value="Unassembled WGS sequence"/>
</dbReference>
<sequence>MRNRGEGRRAKFRLCASSYVKDHHHHPQTYSHHLLGCVLALCKLTVCPLFHQKQEECEERKKERRRFESWCSSLISFFFFLLFFEKKR</sequence>
<dbReference type="AlphaFoldDB" id="A0A061ISN1"/>
<proteinExistence type="predicted"/>
<feature type="transmembrane region" description="Helical" evidence="1">
    <location>
        <begin position="67"/>
        <end position="84"/>
    </location>
</feature>
<dbReference type="EMBL" id="AUPL01007987">
    <property type="protein sequence ID" value="ESL04915.1"/>
    <property type="molecule type" value="Genomic_DNA"/>
</dbReference>
<dbReference type="VEuPathDB" id="TriTrypDB:TRSC58_07528"/>
<accession>A0A061ISN1</accession>
<evidence type="ECO:0000313" key="2">
    <source>
        <dbReference type="EMBL" id="ESL04915.1"/>
    </source>
</evidence>
<evidence type="ECO:0000313" key="3">
    <source>
        <dbReference type="Proteomes" id="UP000031737"/>
    </source>
</evidence>
<gene>
    <name evidence="2" type="ORF">TRSC58_07528</name>
</gene>
<keyword evidence="1" id="KW-0812">Transmembrane</keyword>
<keyword evidence="1" id="KW-1133">Transmembrane helix</keyword>
<name>A0A061ISN1_TRYRA</name>
<evidence type="ECO:0000256" key="1">
    <source>
        <dbReference type="SAM" id="Phobius"/>
    </source>
</evidence>
<keyword evidence="3" id="KW-1185">Reference proteome</keyword>
<organism evidence="2 3">
    <name type="scientific">Trypanosoma rangeli SC58</name>
    <dbReference type="NCBI Taxonomy" id="429131"/>
    <lineage>
        <taxon>Eukaryota</taxon>
        <taxon>Discoba</taxon>
        <taxon>Euglenozoa</taxon>
        <taxon>Kinetoplastea</taxon>
        <taxon>Metakinetoplastina</taxon>
        <taxon>Trypanosomatida</taxon>
        <taxon>Trypanosomatidae</taxon>
        <taxon>Trypanosoma</taxon>
        <taxon>Herpetosoma</taxon>
    </lineage>
</organism>
<protein>
    <submittedName>
        <fullName evidence="2">Uncharacterized protein</fullName>
    </submittedName>
</protein>
<comment type="caution">
    <text evidence="2">The sequence shown here is derived from an EMBL/GenBank/DDBJ whole genome shotgun (WGS) entry which is preliminary data.</text>
</comment>